<accession>A0ABN7W100</accession>
<protein>
    <submittedName>
        <fullName evidence="2">7034_t:CDS:1</fullName>
    </submittedName>
</protein>
<feature type="region of interest" description="Disordered" evidence="1">
    <location>
        <begin position="273"/>
        <end position="295"/>
    </location>
</feature>
<sequence length="295" mass="33601">PNITSWQYDNNRERQNSDITALHPNSEEGTKNYHIDKAICNSVSISQNNVSESIETFNNSAIPEDRLSIIPSSQFSMPLSNIIENDHTIYIADNQNQIKDKVLNYCVKIQIAKIYRGPGDHCTLPCKIFTVLPNNRYHVICQFGVLKNAFPAGKVVPLGPKEFPELDNLLINKTISIVEAARLQSNSFASDKGCNCVLVEKQMLYVEADAIPKILNVNIRLKKQCKEHEEDPQHKAKSSKKANTLQIITLAPIDMNVHTSYIFRLARNYRMQSRSREPARKAQDKHFSQENFYDP</sequence>
<name>A0ABN7W100_GIGMA</name>
<evidence type="ECO:0000256" key="1">
    <source>
        <dbReference type="SAM" id="MobiDB-lite"/>
    </source>
</evidence>
<keyword evidence="3" id="KW-1185">Reference proteome</keyword>
<feature type="compositionally biased region" description="Basic and acidic residues" evidence="1">
    <location>
        <begin position="274"/>
        <end position="288"/>
    </location>
</feature>
<feature type="non-terminal residue" evidence="2">
    <location>
        <position position="1"/>
    </location>
</feature>
<dbReference type="Proteomes" id="UP000789901">
    <property type="component" value="Unassembled WGS sequence"/>
</dbReference>
<dbReference type="EMBL" id="CAJVQB010027355">
    <property type="protein sequence ID" value="CAG8810419.1"/>
    <property type="molecule type" value="Genomic_DNA"/>
</dbReference>
<evidence type="ECO:0000313" key="3">
    <source>
        <dbReference type="Proteomes" id="UP000789901"/>
    </source>
</evidence>
<gene>
    <name evidence="2" type="ORF">GMARGA_LOCUS25086</name>
</gene>
<comment type="caution">
    <text evidence="2">The sequence shown here is derived from an EMBL/GenBank/DDBJ whole genome shotgun (WGS) entry which is preliminary data.</text>
</comment>
<evidence type="ECO:0000313" key="2">
    <source>
        <dbReference type="EMBL" id="CAG8810419.1"/>
    </source>
</evidence>
<proteinExistence type="predicted"/>
<reference evidence="2 3" key="1">
    <citation type="submission" date="2021-06" db="EMBL/GenBank/DDBJ databases">
        <authorList>
            <person name="Kallberg Y."/>
            <person name="Tangrot J."/>
            <person name="Rosling A."/>
        </authorList>
    </citation>
    <scope>NUCLEOTIDE SEQUENCE [LARGE SCALE GENOMIC DNA]</scope>
    <source>
        <strain evidence="2 3">120-4 pot B 10/14</strain>
    </source>
</reference>
<organism evidence="2 3">
    <name type="scientific">Gigaspora margarita</name>
    <dbReference type="NCBI Taxonomy" id="4874"/>
    <lineage>
        <taxon>Eukaryota</taxon>
        <taxon>Fungi</taxon>
        <taxon>Fungi incertae sedis</taxon>
        <taxon>Mucoromycota</taxon>
        <taxon>Glomeromycotina</taxon>
        <taxon>Glomeromycetes</taxon>
        <taxon>Diversisporales</taxon>
        <taxon>Gigasporaceae</taxon>
        <taxon>Gigaspora</taxon>
    </lineage>
</organism>